<feature type="compositionally biased region" description="Low complexity" evidence="1">
    <location>
        <begin position="166"/>
        <end position="189"/>
    </location>
</feature>
<name>A0A6I4WCN7_9ACTN</name>
<accession>A0A6I4WCN7</accession>
<comment type="caution">
    <text evidence="2">The sequence shown here is derived from an EMBL/GenBank/DDBJ whole genome shotgun (WGS) entry which is preliminary data.</text>
</comment>
<evidence type="ECO:0000256" key="1">
    <source>
        <dbReference type="SAM" id="MobiDB-lite"/>
    </source>
</evidence>
<evidence type="ECO:0000313" key="2">
    <source>
        <dbReference type="EMBL" id="MXQ67967.1"/>
    </source>
</evidence>
<sequence>MPVFSGLVRRVVVEAERQMRGGLDLLTRLTREHAPDAEALQALPALDARLNRVEEALGRQDETLRALRTDLDALVTDLNRRLLPRIDERMDDTERDLAALATGLIRAGKDDAGQRSRLENLDRRLTDVRTKVVQLEQRAGLWRELQATLARLGDDVDRLRGRLDAPTDPGSAGAATAPPTSAASPTTTPQRPPSDPHHTTTAAPPAQRRSEREPAGN</sequence>
<gene>
    <name evidence="2" type="ORF">GQ466_28520</name>
</gene>
<protein>
    <recommendedName>
        <fullName evidence="4">PA containing protein</fullName>
    </recommendedName>
</protein>
<dbReference type="OrthoDB" id="3480977at2"/>
<dbReference type="Proteomes" id="UP000431901">
    <property type="component" value="Unassembled WGS sequence"/>
</dbReference>
<evidence type="ECO:0000313" key="3">
    <source>
        <dbReference type="Proteomes" id="UP000431901"/>
    </source>
</evidence>
<dbReference type="RefSeq" id="WP_161106148.1">
    <property type="nucleotide sequence ID" value="NZ_JBHLYI010000015.1"/>
</dbReference>
<organism evidence="2 3">
    <name type="scientific">Actinomadura rayongensis</name>
    <dbReference type="NCBI Taxonomy" id="1429076"/>
    <lineage>
        <taxon>Bacteria</taxon>
        <taxon>Bacillati</taxon>
        <taxon>Actinomycetota</taxon>
        <taxon>Actinomycetes</taxon>
        <taxon>Streptosporangiales</taxon>
        <taxon>Thermomonosporaceae</taxon>
        <taxon>Actinomadura</taxon>
    </lineage>
</organism>
<dbReference type="EMBL" id="WUTW01000009">
    <property type="protein sequence ID" value="MXQ67967.1"/>
    <property type="molecule type" value="Genomic_DNA"/>
</dbReference>
<reference evidence="2 3" key="1">
    <citation type="submission" date="2019-12" db="EMBL/GenBank/DDBJ databases">
        <title>Nocardia macrotermitis sp. nov. and Nocardia aurantia sp. nov., isolated from the gut of the fungus growing-termite Macrotermes natalensis.</title>
        <authorList>
            <person name="Christine B."/>
            <person name="Rene B."/>
        </authorList>
    </citation>
    <scope>NUCLEOTIDE SEQUENCE [LARGE SCALE GENOMIC DNA]</scope>
    <source>
        <strain evidence="2 3">DSM 102126</strain>
    </source>
</reference>
<feature type="region of interest" description="Disordered" evidence="1">
    <location>
        <begin position="160"/>
        <end position="217"/>
    </location>
</feature>
<evidence type="ECO:0008006" key="4">
    <source>
        <dbReference type="Google" id="ProtNLM"/>
    </source>
</evidence>
<keyword evidence="3" id="KW-1185">Reference proteome</keyword>
<dbReference type="AlphaFoldDB" id="A0A6I4WCN7"/>
<proteinExistence type="predicted"/>
<feature type="compositionally biased region" description="Basic and acidic residues" evidence="1">
    <location>
        <begin position="208"/>
        <end position="217"/>
    </location>
</feature>